<protein>
    <recommendedName>
        <fullName evidence="3">Helicase</fullName>
    </recommendedName>
</protein>
<dbReference type="Proteomes" id="UP000004738">
    <property type="component" value="Unassembled WGS sequence"/>
</dbReference>
<proteinExistence type="predicted"/>
<gene>
    <name evidence="1" type="ORF">B857_00746</name>
</gene>
<organism evidence="1 2">
    <name type="scientific">Solibacillus isronensis B3W22</name>
    <dbReference type="NCBI Taxonomy" id="1224748"/>
    <lineage>
        <taxon>Bacteria</taxon>
        <taxon>Bacillati</taxon>
        <taxon>Bacillota</taxon>
        <taxon>Bacilli</taxon>
        <taxon>Bacillales</taxon>
        <taxon>Caryophanaceae</taxon>
        <taxon>Solibacillus</taxon>
    </lineage>
</organism>
<sequence length="207" mass="23437">MSLIEIISTGSVAPFCSKRHYSNRMLGGEQMRIYPDCSVIKKTIEVGGLSKAELIQRLQQSSISLNQYGEKLLYDDRFTTSEIKYSLEIVELLVRDLGFPNGATLPEIYKQANELRLQLCPPELGPYLRLEYVDQVEGNSGNPSQKNEAPSGSITIASEIISDEDSFPKGFYVRKVDGVLWLRGYVADNLHVWNPDTRFIFKTDNDY</sequence>
<evidence type="ECO:0008006" key="3">
    <source>
        <dbReference type="Google" id="ProtNLM"/>
    </source>
</evidence>
<keyword evidence="2" id="KW-1185">Reference proteome</keyword>
<comment type="caution">
    <text evidence="1">The sequence shown here is derived from an EMBL/GenBank/DDBJ whole genome shotgun (WGS) entry which is preliminary data.</text>
</comment>
<dbReference type="PATRIC" id="fig|1224748.3.peg.744"/>
<dbReference type="AlphaFoldDB" id="K1KVF8"/>
<accession>K1KVF8</accession>
<evidence type="ECO:0000313" key="2">
    <source>
        <dbReference type="Proteomes" id="UP000004738"/>
    </source>
</evidence>
<name>K1KVF8_9BACL</name>
<dbReference type="EMBL" id="AMCK01000002">
    <property type="protein sequence ID" value="EKB46536.1"/>
    <property type="molecule type" value="Genomic_DNA"/>
</dbReference>
<reference evidence="1 2" key="1">
    <citation type="journal article" date="2012" name="J. Bacteriol.">
        <title>Draft Genome Sequence of Bacillus isronensis Strain B3W22, Isolated from the Upper Atmosphere.</title>
        <authorList>
            <person name="Shivaji S."/>
            <person name="Ara S."/>
            <person name="Singh S.K."/>
            <person name="Bandi S."/>
            <person name="Singh A."/>
            <person name="Pinnaka A.K."/>
        </authorList>
    </citation>
    <scope>NUCLEOTIDE SEQUENCE [LARGE SCALE GENOMIC DNA]</scope>
    <source>
        <strain evidence="1 2">B3W22</strain>
    </source>
</reference>
<evidence type="ECO:0000313" key="1">
    <source>
        <dbReference type="EMBL" id="EKB46536.1"/>
    </source>
</evidence>